<gene>
    <name evidence="2" type="ORF">SAMN05216234_13114</name>
</gene>
<dbReference type="AlphaFoldDB" id="A0A1I5S695"/>
<dbReference type="RefSeq" id="WP_092913262.1">
    <property type="nucleotide sequence ID" value="NZ_FOXB01000031.1"/>
</dbReference>
<keyword evidence="3" id="KW-1185">Reference proteome</keyword>
<dbReference type="SUPFAM" id="SSF109604">
    <property type="entry name" value="HD-domain/PDEase-like"/>
    <property type="match status" value="2"/>
</dbReference>
<dbReference type="EMBL" id="FOXB01000031">
    <property type="protein sequence ID" value="SFP66191.1"/>
    <property type="molecule type" value="Genomic_DNA"/>
</dbReference>
<proteinExistence type="predicted"/>
<dbReference type="STRING" id="223786.SAMN05216234_13114"/>
<reference evidence="2 3" key="1">
    <citation type="submission" date="2016-10" db="EMBL/GenBank/DDBJ databases">
        <authorList>
            <person name="de Groot N.N."/>
        </authorList>
    </citation>
    <scope>NUCLEOTIDE SEQUENCE [LARGE SCALE GENOMIC DNA]</scope>
    <source>
        <strain evidence="2 3">EP1-55-1</strain>
    </source>
</reference>
<protein>
    <submittedName>
        <fullName evidence="2">Putative hydrolases of HD superfamily</fullName>
    </submittedName>
</protein>
<feature type="domain" description="HD" evidence="1">
    <location>
        <begin position="192"/>
        <end position="365"/>
    </location>
</feature>
<dbReference type="Gene3D" id="1.10.3210.10">
    <property type="entry name" value="Hypothetical protein af1432"/>
    <property type="match status" value="2"/>
</dbReference>
<name>A0A1I5S695_9BACT</name>
<evidence type="ECO:0000259" key="1">
    <source>
        <dbReference type="Pfam" id="PF13023"/>
    </source>
</evidence>
<evidence type="ECO:0000313" key="2">
    <source>
        <dbReference type="EMBL" id="SFP66191.1"/>
    </source>
</evidence>
<dbReference type="Proteomes" id="UP000199227">
    <property type="component" value="Unassembled WGS sequence"/>
</dbReference>
<dbReference type="InterPro" id="IPR006674">
    <property type="entry name" value="HD_domain"/>
</dbReference>
<sequence>MLNPRFLYLLFSTANIDRWNDQIRPVDFVELDKQAHKMIIAWLLGRIEEVENGIEIDWQKLIDYGVCEFMYRAVVTDLKPPVFHHLIKHKKKELDAYVKKEIFDIIDEKLKEKFNVYINSNENEIERRILHAAHFLASRWEFEIIYNFHPNAVGVREIKEKIDSEVEDFLDLTGVRRLELGVKSKSFLETCAMLRFQKRWSKTPRIPQTSVLGHMLFVAVTTYLLSLEYGACNKKLANNFFTALFHDIAESLTRDIISPVKYGVEGLDELLNEYEQNILEERLLPLLPRYLRDEMRYFVTDEFKNKIKISGELKTIKDIKLMRSEYNKDEFNGIDGSLIKVADHIGAFIEATASIKNGIAPKELIKAKDSLLKKYEGFMIFGLDVGKLLNGLESE</sequence>
<dbReference type="GO" id="GO:0016787">
    <property type="term" value="F:hydrolase activity"/>
    <property type="evidence" value="ECO:0007669"/>
    <property type="project" value="UniProtKB-KW"/>
</dbReference>
<dbReference type="OrthoDB" id="48898at2"/>
<accession>A0A1I5S695</accession>
<dbReference type="Pfam" id="PF13023">
    <property type="entry name" value="HD_3"/>
    <property type="match status" value="1"/>
</dbReference>
<organism evidence="2 3">
    <name type="scientific">Hydrogenimonas thermophila</name>
    <dbReference type="NCBI Taxonomy" id="223786"/>
    <lineage>
        <taxon>Bacteria</taxon>
        <taxon>Pseudomonadati</taxon>
        <taxon>Campylobacterota</taxon>
        <taxon>Epsilonproteobacteria</taxon>
        <taxon>Campylobacterales</taxon>
        <taxon>Hydrogenimonadaceae</taxon>
        <taxon>Hydrogenimonas</taxon>
    </lineage>
</organism>
<keyword evidence="2" id="KW-0378">Hydrolase</keyword>
<evidence type="ECO:0000313" key="3">
    <source>
        <dbReference type="Proteomes" id="UP000199227"/>
    </source>
</evidence>